<dbReference type="SUPFAM" id="SSF51726">
    <property type="entry name" value="UROD/MetE-like"/>
    <property type="match status" value="1"/>
</dbReference>
<evidence type="ECO:0000259" key="1">
    <source>
        <dbReference type="Pfam" id="PF01717"/>
    </source>
</evidence>
<evidence type="ECO:0000313" key="2">
    <source>
        <dbReference type="EMBL" id="QBD77306.1"/>
    </source>
</evidence>
<dbReference type="RefSeq" id="WP_129888369.1">
    <property type="nucleotide sequence ID" value="NZ_CP035758.1"/>
</dbReference>
<dbReference type="EMBL" id="CP035758">
    <property type="protein sequence ID" value="QBD77306.1"/>
    <property type="molecule type" value="Genomic_DNA"/>
</dbReference>
<dbReference type="Gene3D" id="3.20.20.210">
    <property type="match status" value="1"/>
</dbReference>
<proteinExistence type="predicted"/>
<dbReference type="InterPro" id="IPR038071">
    <property type="entry name" value="UROD/MetE-like_sf"/>
</dbReference>
<reference evidence="2 3" key="1">
    <citation type="submission" date="2019-01" db="EMBL/GenBank/DDBJ databases">
        <title>Ktedonosporobacter rubrisoli SCAWS-G2.</title>
        <authorList>
            <person name="Huang Y."/>
            <person name="Yan B."/>
        </authorList>
    </citation>
    <scope>NUCLEOTIDE SEQUENCE [LARGE SCALE GENOMIC DNA]</scope>
    <source>
        <strain evidence="2 3">SCAWS-G2</strain>
    </source>
</reference>
<dbReference type="PANTHER" id="PTHR43844">
    <property type="entry name" value="METHIONINE SYNTHASE"/>
    <property type="match status" value="1"/>
</dbReference>
<keyword evidence="3" id="KW-1185">Reference proteome</keyword>
<dbReference type="KEGG" id="kbs:EPA93_15425"/>
<organism evidence="2 3">
    <name type="scientific">Ktedonosporobacter rubrisoli</name>
    <dbReference type="NCBI Taxonomy" id="2509675"/>
    <lineage>
        <taxon>Bacteria</taxon>
        <taxon>Bacillati</taxon>
        <taxon>Chloroflexota</taxon>
        <taxon>Ktedonobacteria</taxon>
        <taxon>Ktedonobacterales</taxon>
        <taxon>Ktedonosporobacteraceae</taxon>
        <taxon>Ktedonosporobacter</taxon>
    </lineage>
</organism>
<protein>
    <submittedName>
        <fullName evidence="2">Methionine synthase</fullName>
    </submittedName>
</protein>
<name>A0A4P6JR87_KTERU</name>
<dbReference type="PANTHER" id="PTHR43844:SF2">
    <property type="entry name" value="SYNTHASE, VITAMIN-B12 INDEPENDENT, PUTATIVE (AFU_ORTHOLOGUE AFUA_3G12060)-RELATED"/>
    <property type="match status" value="1"/>
</dbReference>
<dbReference type="GO" id="GO:0003871">
    <property type="term" value="F:5-methyltetrahydropteroyltriglutamate-homocysteine S-methyltransferase activity"/>
    <property type="evidence" value="ECO:0007669"/>
    <property type="project" value="InterPro"/>
</dbReference>
<dbReference type="AlphaFoldDB" id="A0A4P6JR87"/>
<dbReference type="Pfam" id="PF01717">
    <property type="entry name" value="Meth_synt_2"/>
    <property type="match status" value="1"/>
</dbReference>
<feature type="domain" description="Cobalamin-independent methionine synthase MetE C-terminal/archaeal" evidence="1">
    <location>
        <begin position="7"/>
        <end position="330"/>
    </location>
</feature>
<sequence>MTIHSEVIGSLLRPAYLLEARRQVETGQISAATFKALEDRAVDEAIGLQEVAGIEVITDGEMRRASFFGHLVDALEGFDPSGGRRLPMKDEEGGQFFAPTPVVVEKLKWRRSMCAEEWVYLRARRKGPLKVTLVSAQPYYDPQKSREAYPSYDAYLADVVEIARREVQELRRLGCSYIQLDAPQYASLLDPDIRAALRQRGIDPDKSLDLQIACDNAIIDAQPGVTFGLHICRGNNQSKFYASGDYEPIARVFRQTRFQRFLLEYDDPRSGGFEPLQHVPQDRFVVLGLVSTKRPQLETAAQLRERIEQAARFFPLEQLALSPQCGFASTMEGNSLSPQDQQRKLKLVAQVARQVWG</sequence>
<dbReference type="GO" id="GO:0008270">
    <property type="term" value="F:zinc ion binding"/>
    <property type="evidence" value="ECO:0007669"/>
    <property type="project" value="InterPro"/>
</dbReference>
<dbReference type="GO" id="GO:0009086">
    <property type="term" value="P:methionine biosynthetic process"/>
    <property type="evidence" value="ECO:0007669"/>
    <property type="project" value="InterPro"/>
</dbReference>
<gene>
    <name evidence="2" type="ORF">EPA93_15425</name>
</gene>
<evidence type="ECO:0000313" key="3">
    <source>
        <dbReference type="Proteomes" id="UP000290365"/>
    </source>
</evidence>
<dbReference type="InterPro" id="IPR002629">
    <property type="entry name" value="Met_Synth_C/arc"/>
</dbReference>
<dbReference type="CDD" id="cd03311">
    <property type="entry name" value="CIMS_C_terminal_like"/>
    <property type="match status" value="1"/>
</dbReference>
<dbReference type="Proteomes" id="UP000290365">
    <property type="component" value="Chromosome"/>
</dbReference>
<dbReference type="OrthoDB" id="244285at2"/>
<accession>A0A4P6JR87</accession>